<dbReference type="Proteomes" id="UP000664859">
    <property type="component" value="Unassembled WGS sequence"/>
</dbReference>
<gene>
    <name evidence="2" type="ORF">JKP88DRAFT_194055</name>
</gene>
<dbReference type="InterPro" id="IPR036388">
    <property type="entry name" value="WH-like_DNA-bd_sf"/>
</dbReference>
<evidence type="ECO:0000313" key="2">
    <source>
        <dbReference type="EMBL" id="KAG5186711.1"/>
    </source>
</evidence>
<dbReference type="PROSITE" id="PS50250">
    <property type="entry name" value="PCI"/>
    <property type="match status" value="1"/>
</dbReference>
<dbReference type="GO" id="GO:0006368">
    <property type="term" value="P:transcription elongation by RNA polymerase II"/>
    <property type="evidence" value="ECO:0007669"/>
    <property type="project" value="TreeGrafter"/>
</dbReference>
<reference evidence="2" key="1">
    <citation type="submission" date="2021-02" db="EMBL/GenBank/DDBJ databases">
        <title>First Annotated Genome of the Yellow-green Alga Tribonema minus.</title>
        <authorList>
            <person name="Mahan K.M."/>
        </authorList>
    </citation>
    <scope>NUCLEOTIDE SEQUENCE</scope>
    <source>
        <strain evidence="2">UTEX B ZZ1240</strain>
    </source>
</reference>
<keyword evidence="3" id="KW-1185">Reference proteome</keyword>
<dbReference type="GO" id="GO:0003723">
    <property type="term" value="F:RNA binding"/>
    <property type="evidence" value="ECO:0007669"/>
    <property type="project" value="InterPro"/>
</dbReference>
<dbReference type="InterPro" id="IPR000717">
    <property type="entry name" value="PCI_dom"/>
</dbReference>
<sequence>MLFQKLQVVFTHCTTNDEVPWEVSTKQVGMYLVNHQLGVLFQLNNFKQCSNAITGLVNAYWPTQNKRKGTDIPESYFSKADLVTYKYYTGRLSLFEDKYEEALTALTTALNLCHKDAYHNRRKIITVLIPLHLNFGRFPTEALLRKYDLGLYLGFTNAIRTGSIRLYNQTLYGHQNYFVRIGTYLLLERVKNIVYRCYLKRYISLFVTGDGPVEGKSPLLDLQAIQTGLRLQGEDMDLPELECILCNLIHLNLVKGYVAHVQQKLVLSKDKPFPLESVVKPISS</sequence>
<dbReference type="PANTHER" id="PTHR12732:SF0">
    <property type="entry name" value="PCI DOMAIN-CONTAINING PROTEIN 2"/>
    <property type="match status" value="1"/>
</dbReference>
<dbReference type="AlphaFoldDB" id="A0A835Z3R3"/>
<protein>
    <recommendedName>
        <fullName evidence="1">PCI domain-containing protein</fullName>
    </recommendedName>
</protein>
<dbReference type="GO" id="GO:0003690">
    <property type="term" value="F:double-stranded DNA binding"/>
    <property type="evidence" value="ECO:0007669"/>
    <property type="project" value="InterPro"/>
</dbReference>
<evidence type="ECO:0000259" key="1">
    <source>
        <dbReference type="PROSITE" id="PS50250"/>
    </source>
</evidence>
<dbReference type="GO" id="GO:0070390">
    <property type="term" value="C:transcription export complex 2"/>
    <property type="evidence" value="ECO:0007669"/>
    <property type="project" value="TreeGrafter"/>
</dbReference>
<dbReference type="EMBL" id="JAFCMP010000106">
    <property type="protein sequence ID" value="KAG5186711.1"/>
    <property type="molecule type" value="Genomic_DNA"/>
</dbReference>
<dbReference type="GO" id="GO:0000973">
    <property type="term" value="P:post-transcriptional tethering of RNA polymerase II gene DNA at nuclear periphery"/>
    <property type="evidence" value="ECO:0007669"/>
    <property type="project" value="TreeGrafter"/>
</dbReference>
<evidence type="ECO:0000313" key="3">
    <source>
        <dbReference type="Proteomes" id="UP000664859"/>
    </source>
</evidence>
<feature type="domain" description="PCI" evidence="1">
    <location>
        <begin position="83"/>
        <end position="272"/>
    </location>
</feature>
<name>A0A835Z3R3_9STRA</name>
<dbReference type="GO" id="GO:0016973">
    <property type="term" value="P:poly(A)+ mRNA export from nucleus"/>
    <property type="evidence" value="ECO:0007669"/>
    <property type="project" value="TreeGrafter"/>
</dbReference>
<comment type="caution">
    <text evidence="2">The sequence shown here is derived from an EMBL/GenBank/DDBJ whole genome shotgun (WGS) entry which is preliminary data.</text>
</comment>
<accession>A0A835Z3R3</accession>
<dbReference type="SMART" id="SM00753">
    <property type="entry name" value="PAM"/>
    <property type="match status" value="1"/>
</dbReference>
<dbReference type="Gene3D" id="1.10.10.10">
    <property type="entry name" value="Winged helix-like DNA-binding domain superfamily/Winged helix DNA-binding domain"/>
    <property type="match status" value="1"/>
</dbReference>
<dbReference type="OrthoDB" id="10252687at2759"/>
<organism evidence="2 3">
    <name type="scientific">Tribonema minus</name>
    <dbReference type="NCBI Taxonomy" id="303371"/>
    <lineage>
        <taxon>Eukaryota</taxon>
        <taxon>Sar</taxon>
        <taxon>Stramenopiles</taxon>
        <taxon>Ochrophyta</taxon>
        <taxon>PX clade</taxon>
        <taxon>Xanthophyceae</taxon>
        <taxon>Tribonematales</taxon>
        <taxon>Tribonemataceae</taxon>
        <taxon>Tribonema</taxon>
    </lineage>
</organism>
<dbReference type="InterPro" id="IPR045114">
    <property type="entry name" value="Csn12-like"/>
</dbReference>
<proteinExistence type="predicted"/>
<dbReference type="PANTHER" id="PTHR12732">
    <property type="entry name" value="UNCHARACTERIZED PROTEASOME COMPONENT REGION PCI-CONTAINING"/>
    <property type="match status" value="1"/>
</dbReference>